<dbReference type="EMBL" id="VJZD01000018">
    <property type="protein sequence ID" value="MPY31060.1"/>
    <property type="molecule type" value="Genomic_DNA"/>
</dbReference>
<comment type="caution">
    <text evidence="5">The sequence shown here is derived from an EMBL/GenBank/DDBJ whole genome shotgun (WGS) entry which is preliminary data.</text>
</comment>
<dbReference type="InterPro" id="IPR014031">
    <property type="entry name" value="Ketoacyl_synth_C"/>
</dbReference>
<dbReference type="PANTHER" id="PTHR43775">
    <property type="entry name" value="FATTY ACID SYNTHASE"/>
    <property type="match status" value="1"/>
</dbReference>
<name>A0A5N8V718_9ACTN</name>
<dbReference type="InterPro" id="IPR020841">
    <property type="entry name" value="PKS_Beta-ketoAc_synthase_dom"/>
</dbReference>
<dbReference type="Pfam" id="PF16197">
    <property type="entry name" value="KAsynt_C_assoc"/>
    <property type="match status" value="1"/>
</dbReference>
<dbReference type="SUPFAM" id="SSF53901">
    <property type="entry name" value="Thiolase-like"/>
    <property type="match status" value="1"/>
</dbReference>
<comment type="similarity">
    <text evidence="3">Belongs to the thiolase-like superfamily. Beta-ketoacyl-ACP synthases family.</text>
</comment>
<dbReference type="AlphaFoldDB" id="A0A5N8V718"/>
<dbReference type="InterPro" id="IPR032821">
    <property type="entry name" value="PKS_assoc"/>
</dbReference>
<protein>
    <submittedName>
        <fullName evidence="5">Polyketide synthase</fullName>
    </submittedName>
</protein>
<dbReference type="CDD" id="cd00833">
    <property type="entry name" value="PKS"/>
    <property type="match status" value="1"/>
</dbReference>
<proteinExistence type="inferred from homology"/>
<dbReference type="Gene3D" id="3.40.47.10">
    <property type="match status" value="1"/>
</dbReference>
<evidence type="ECO:0000256" key="3">
    <source>
        <dbReference type="RuleBase" id="RU003694"/>
    </source>
</evidence>
<dbReference type="Pfam" id="PF02801">
    <property type="entry name" value="Ketoacyl-synt_C"/>
    <property type="match status" value="1"/>
</dbReference>
<sequence>MTSNDVTNENVTGNNATGYIDYLESLSKKQLMVMLARQRQEQSQKIAVVGMGCRLPGGTDDARSLWTALREGHVLATETAGVPTDSLGRPRWHLGAPDLAPLAGRLRQGAYLDDVDLFDAAYFGIPEQEALHMDPQQRLLLEVTVQALADAGLSRERLRRSVVGVFAGAGPVEYPYAWLRGGLPDGGLSPHMSTGSSPSAFSGRIALALGVAGPAITVDTASSSMLTAVHLAAQALRRRECDIALVGTANLLLSPFSTGILDRAGMLSPSGRSRPFTRRADGHARGEGCSVVVLERHADAVAAGRLPYALVRGSAVHAQGDRPSMSVASARGQRAVIERALRDAGVAPADVQYVEAQANGSRLGGQIEAESIAEAYGRLSPDAPPLHIGSVKANIGYLETASGGPGLMKTALALAHAELPPQPGEDDLDPDIPWRRTGLRVAAKPLAWPAPGVRRAGVSGFGFCGTNAHVVLESAPERAAGEPDLPGPWLLLLSGHNAPTLAGTARRLHERLRESTDWSPAAVCRTLAEARDHLAVRYASVVHDRAGLLAELARAADGAPAGAPAPADGSERTLLLSRLARRHLAGDPPDLTALWPEDGPRPPLLRLPGPALTGRRFWPDHHNWT</sequence>
<dbReference type="PROSITE" id="PS52004">
    <property type="entry name" value="KS3_2"/>
    <property type="match status" value="1"/>
</dbReference>
<dbReference type="SMART" id="SM00825">
    <property type="entry name" value="PKS_KS"/>
    <property type="match status" value="1"/>
</dbReference>
<dbReference type="Gene3D" id="3.30.70.3290">
    <property type="match status" value="1"/>
</dbReference>
<dbReference type="InterPro" id="IPR014030">
    <property type="entry name" value="Ketoacyl_synth_N"/>
</dbReference>
<dbReference type="Proteomes" id="UP000325849">
    <property type="component" value="Unassembled WGS sequence"/>
</dbReference>
<keyword evidence="2" id="KW-0597">Phosphoprotein</keyword>
<organism evidence="5 6">
    <name type="scientific">Streptomyces adustus</name>
    <dbReference type="NCBI Taxonomy" id="1609272"/>
    <lineage>
        <taxon>Bacteria</taxon>
        <taxon>Bacillati</taxon>
        <taxon>Actinomycetota</taxon>
        <taxon>Actinomycetes</taxon>
        <taxon>Kitasatosporales</taxon>
        <taxon>Streptomycetaceae</taxon>
        <taxon>Streptomyces</taxon>
    </lineage>
</organism>
<accession>A0A5N8V718</accession>
<evidence type="ECO:0000256" key="1">
    <source>
        <dbReference type="ARBA" id="ARBA00022450"/>
    </source>
</evidence>
<keyword evidence="3" id="KW-0808">Transferase</keyword>
<dbReference type="RefSeq" id="WP_152885869.1">
    <property type="nucleotide sequence ID" value="NZ_VJZD01000018.1"/>
</dbReference>
<keyword evidence="6" id="KW-1185">Reference proteome</keyword>
<evidence type="ECO:0000313" key="5">
    <source>
        <dbReference type="EMBL" id="MPY31060.1"/>
    </source>
</evidence>
<dbReference type="PANTHER" id="PTHR43775:SF37">
    <property type="entry name" value="SI:DKEY-61P9.11"/>
    <property type="match status" value="1"/>
</dbReference>
<dbReference type="InterPro" id="IPR016039">
    <property type="entry name" value="Thiolase-like"/>
</dbReference>
<dbReference type="InterPro" id="IPR050091">
    <property type="entry name" value="PKS_NRPS_Biosynth_Enz"/>
</dbReference>
<evidence type="ECO:0000313" key="6">
    <source>
        <dbReference type="Proteomes" id="UP000325849"/>
    </source>
</evidence>
<dbReference type="OrthoDB" id="9778690at2"/>
<feature type="domain" description="Ketosynthase family 3 (KS3)" evidence="4">
    <location>
        <begin position="43"/>
        <end position="474"/>
    </location>
</feature>
<dbReference type="GO" id="GO:0006633">
    <property type="term" value="P:fatty acid biosynthetic process"/>
    <property type="evidence" value="ECO:0007669"/>
    <property type="project" value="TreeGrafter"/>
</dbReference>
<evidence type="ECO:0000259" key="4">
    <source>
        <dbReference type="PROSITE" id="PS52004"/>
    </source>
</evidence>
<reference evidence="5 6" key="1">
    <citation type="submission" date="2019-07" db="EMBL/GenBank/DDBJ databases">
        <title>New species of Amycolatopsis and Streptomyces.</title>
        <authorList>
            <person name="Duangmal K."/>
            <person name="Teo W.F.A."/>
            <person name="Lipun K."/>
        </authorList>
    </citation>
    <scope>NUCLEOTIDE SEQUENCE [LARGE SCALE GENOMIC DNA]</scope>
    <source>
        <strain evidence="5 6">NBRC 109810</strain>
    </source>
</reference>
<evidence type="ECO:0000256" key="2">
    <source>
        <dbReference type="ARBA" id="ARBA00022553"/>
    </source>
</evidence>
<keyword evidence="1" id="KW-0596">Phosphopantetheine</keyword>
<gene>
    <name evidence="5" type="ORF">FNH09_06915</name>
</gene>
<dbReference type="GO" id="GO:0004312">
    <property type="term" value="F:fatty acid synthase activity"/>
    <property type="evidence" value="ECO:0007669"/>
    <property type="project" value="TreeGrafter"/>
</dbReference>
<dbReference type="Pfam" id="PF00109">
    <property type="entry name" value="ketoacyl-synt"/>
    <property type="match status" value="1"/>
</dbReference>